<evidence type="ECO:0008006" key="4">
    <source>
        <dbReference type="Google" id="ProtNLM"/>
    </source>
</evidence>
<protein>
    <recommendedName>
        <fullName evidence="4">DUF2752 domain-containing protein</fullName>
    </recommendedName>
</protein>
<dbReference type="AlphaFoldDB" id="A0A9X4RKV4"/>
<comment type="caution">
    <text evidence="2">The sequence shown here is derived from an EMBL/GenBank/DDBJ whole genome shotgun (WGS) entry which is preliminary data.</text>
</comment>
<dbReference type="EMBL" id="JAPHEH010000001">
    <property type="protein sequence ID" value="MDG4475416.1"/>
    <property type="molecule type" value="Genomic_DNA"/>
</dbReference>
<accession>A0A9X4RKV4</accession>
<proteinExistence type="predicted"/>
<reference evidence="2" key="2">
    <citation type="submission" date="2022-10" db="EMBL/GenBank/DDBJ databases">
        <authorList>
            <person name="Aronson H.S."/>
        </authorList>
    </citation>
    <scope>NUCLEOTIDE SEQUENCE</scope>
    <source>
        <strain evidence="2">RS19-109</strain>
    </source>
</reference>
<feature type="compositionally biased region" description="Basic and acidic residues" evidence="1">
    <location>
        <begin position="126"/>
        <end position="148"/>
    </location>
</feature>
<dbReference type="RefSeq" id="WP_307632388.1">
    <property type="nucleotide sequence ID" value="NZ_JAPHEH010000001.1"/>
</dbReference>
<sequence length="165" mass="18397">MRLICPGCGLTASVEAWLNDAEARELLLVVVRLPHPLPEACLPYLGLFRPESKALAWKKAGRIVAELAKLAGSGHVQVQGKPSRSCPPRIWAEAMGQMLDRRDRITRPMPNHNYLRQVAWQLADEADAKGEKQRNEHEKTGALPRERIVSTSPLAKLMGFDDEQS</sequence>
<organism evidence="2 3">
    <name type="scientific">Thiovibrio frasassiensis</name>
    <dbReference type="NCBI Taxonomy" id="2984131"/>
    <lineage>
        <taxon>Bacteria</taxon>
        <taxon>Pseudomonadati</taxon>
        <taxon>Thermodesulfobacteriota</taxon>
        <taxon>Desulfobulbia</taxon>
        <taxon>Desulfobulbales</taxon>
        <taxon>Thiovibrionaceae</taxon>
        <taxon>Thiovibrio</taxon>
    </lineage>
</organism>
<feature type="region of interest" description="Disordered" evidence="1">
    <location>
        <begin position="126"/>
        <end position="165"/>
    </location>
</feature>
<dbReference type="Proteomes" id="UP001154240">
    <property type="component" value="Unassembled WGS sequence"/>
</dbReference>
<evidence type="ECO:0000256" key="1">
    <source>
        <dbReference type="SAM" id="MobiDB-lite"/>
    </source>
</evidence>
<reference evidence="2" key="1">
    <citation type="journal article" date="2022" name="bioRxiv">
        <title>Thiovibrio frasassiensisgen. nov., sp. nov., an autotrophic, elemental sulfur disproportionating bacterium isolated from sulfidic karst sediment, and proposal of Thiovibrionaceae fam. nov.</title>
        <authorList>
            <person name="Aronson H."/>
            <person name="Thomas C."/>
            <person name="Bhattacharyya M."/>
            <person name="Eckstein S."/>
            <person name="Jensen S."/>
            <person name="Barco R."/>
            <person name="Macalady J."/>
            <person name="Amend J."/>
        </authorList>
    </citation>
    <scope>NUCLEOTIDE SEQUENCE</scope>
    <source>
        <strain evidence="2">RS19-109</strain>
    </source>
</reference>
<keyword evidence="3" id="KW-1185">Reference proteome</keyword>
<name>A0A9X4RKV4_9BACT</name>
<gene>
    <name evidence="2" type="ORF">OLX77_04495</name>
</gene>
<evidence type="ECO:0000313" key="3">
    <source>
        <dbReference type="Proteomes" id="UP001154240"/>
    </source>
</evidence>
<evidence type="ECO:0000313" key="2">
    <source>
        <dbReference type="EMBL" id="MDG4475416.1"/>
    </source>
</evidence>